<feature type="region of interest" description="Disordered" evidence="9">
    <location>
        <begin position="117"/>
        <end position="137"/>
    </location>
</feature>
<evidence type="ECO:0000256" key="4">
    <source>
        <dbReference type="ARBA" id="ARBA00022741"/>
    </source>
</evidence>
<dbReference type="InterPro" id="IPR012310">
    <property type="entry name" value="DNA_ligase_ATP-dep_cent"/>
</dbReference>
<keyword evidence="3" id="KW-0235">DNA replication</keyword>
<dbReference type="EC" id="6.5.1.1" evidence="7"/>
<sequence>MDEYLAQTPAATLAAMLSISEDAAKHILLNIPKNLDSSERIARACELHFSGGSFKTTKKSPTRTKSKPTAKTSPKPAATPQKGISSFFGGGSGGSASSPFKASKKLTSFSSTVESPAALVLPPPPPSTASSTTNPVTSTAPFDPTCPSFNASTYASSLSPPTLAPFFLLSTSLHLLTTTPSRLLKHHILTNTLLTLLHISPVSAIHFIIICTSLTEKFKNLNVGGSLISSAIKQTFTPKPNQISNLYKVHGDLGSVCGELFSSGTKHKQTKLSFGQKVEDLCLNSFWENLKTMNELTGSGVNNKKKDIINNMMSKCSDKNSIIFLVRILISNIRVGCTIVSFLDAISEACYLHENNIKTHSKEYKKDEIKCVKNLLRSKYDLTKNDVSVVLNAIILKNISNLHEIKISTFSAVASMLGHPVNSIEAILQHYGEENRVTCEFKYDGVRCQIHYEEGGVRIFNRHSEENTETWLGDIIPYLKSKLEASEKIKSFILDVEVVAVDRSDVENVKILPFQTLSTRKRKVEDIETTTTTTGSNNEVDVCVFAFDCLYVNEEVLVDLELSKRREKLSTVLEVVGDQGYFEKVTSVDVDISNGNDDDDIDKLAPDETIKNVFDDAVKNKCEGLMTKSLKSKYEAGARGGWLKLKKDYIEGLCDTLDVVPIGAWRGTGRKAEKGFFSPWLMAVYDKQNNKFESICRLLSLTDEMYKSKTQFYQNRLLESLSDRVKSRETNCYFWEPCEVWEIKGADLTASPVHTATLGLAGGDFGEEEGGERGVGLRFPRFVKERSDKSIEDATSSEQILKMFKAQHE</sequence>
<gene>
    <name evidence="11" type="ORF">TrLO_g4198</name>
</gene>
<dbReference type="GO" id="GO:0003677">
    <property type="term" value="F:DNA binding"/>
    <property type="evidence" value="ECO:0007669"/>
    <property type="project" value="InterPro"/>
</dbReference>
<dbReference type="PROSITE" id="PS00697">
    <property type="entry name" value="DNA_LIGASE_A1"/>
    <property type="match status" value="1"/>
</dbReference>
<dbReference type="Pfam" id="PF04675">
    <property type="entry name" value="DNA_ligase_A_N"/>
    <property type="match status" value="1"/>
</dbReference>
<accession>A0A9W7FK49</accession>
<dbReference type="EMBL" id="BRXW01000192">
    <property type="protein sequence ID" value="GMI13463.1"/>
    <property type="molecule type" value="Genomic_DNA"/>
</dbReference>
<dbReference type="InterPro" id="IPR050191">
    <property type="entry name" value="ATP-dep_DNA_ligase"/>
</dbReference>
<comment type="similarity">
    <text evidence="1 8">Belongs to the ATP-dependent DNA ligase family.</text>
</comment>
<evidence type="ECO:0000256" key="6">
    <source>
        <dbReference type="ARBA" id="ARBA00034003"/>
    </source>
</evidence>
<dbReference type="GO" id="GO:0006273">
    <property type="term" value="P:lagging strand elongation"/>
    <property type="evidence" value="ECO:0007669"/>
    <property type="project" value="TreeGrafter"/>
</dbReference>
<feature type="region of interest" description="Disordered" evidence="9">
    <location>
        <begin position="52"/>
        <end position="88"/>
    </location>
</feature>
<dbReference type="GO" id="GO:0003910">
    <property type="term" value="F:DNA ligase (ATP) activity"/>
    <property type="evidence" value="ECO:0007669"/>
    <property type="project" value="UniProtKB-EC"/>
</dbReference>
<evidence type="ECO:0000256" key="9">
    <source>
        <dbReference type="SAM" id="MobiDB-lite"/>
    </source>
</evidence>
<dbReference type="InterPro" id="IPR012308">
    <property type="entry name" value="DNA_ligase_ATP-dep_N"/>
</dbReference>
<dbReference type="Gene3D" id="3.30.470.30">
    <property type="entry name" value="DNA ligase/mRNA capping enzyme"/>
    <property type="match status" value="1"/>
</dbReference>
<dbReference type="InterPro" id="IPR012340">
    <property type="entry name" value="NA-bd_OB-fold"/>
</dbReference>
<keyword evidence="5 7" id="KW-0067">ATP-binding</keyword>
<dbReference type="PANTHER" id="PTHR45674">
    <property type="entry name" value="DNA LIGASE 1/3 FAMILY MEMBER"/>
    <property type="match status" value="1"/>
</dbReference>
<dbReference type="InterPro" id="IPR036599">
    <property type="entry name" value="DNA_ligase_N_sf"/>
</dbReference>
<dbReference type="CDD" id="cd07900">
    <property type="entry name" value="Adenylation_DNA_ligase_I_Euk"/>
    <property type="match status" value="1"/>
</dbReference>
<dbReference type="GO" id="GO:0006310">
    <property type="term" value="P:DNA recombination"/>
    <property type="evidence" value="ECO:0007669"/>
    <property type="project" value="UniProtKB-KW"/>
</dbReference>
<dbReference type="GO" id="GO:0005524">
    <property type="term" value="F:ATP binding"/>
    <property type="evidence" value="ECO:0007669"/>
    <property type="project" value="UniProtKB-KW"/>
</dbReference>
<reference evidence="12" key="1">
    <citation type="journal article" date="2023" name="Commun. Biol.">
        <title>Genome analysis of Parmales, the sister group of diatoms, reveals the evolutionary specialization of diatoms from phago-mixotrophs to photoautotrophs.</title>
        <authorList>
            <person name="Ban H."/>
            <person name="Sato S."/>
            <person name="Yoshikawa S."/>
            <person name="Yamada K."/>
            <person name="Nakamura Y."/>
            <person name="Ichinomiya M."/>
            <person name="Sato N."/>
            <person name="Blanc-Mathieu R."/>
            <person name="Endo H."/>
            <person name="Kuwata A."/>
            <person name="Ogata H."/>
        </authorList>
    </citation>
    <scope>NUCLEOTIDE SEQUENCE [LARGE SCALE GENOMIC DNA]</scope>
    <source>
        <strain evidence="12">NIES 3700</strain>
    </source>
</reference>
<dbReference type="SUPFAM" id="SSF50249">
    <property type="entry name" value="Nucleic acid-binding proteins"/>
    <property type="match status" value="1"/>
</dbReference>
<dbReference type="Proteomes" id="UP001165122">
    <property type="component" value="Unassembled WGS sequence"/>
</dbReference>
<dbReference type="GO" id="GO:0006281">
    <property type="term" value="P:DNA repair"/>
    <property type="evidence" value="ECO:0007669"/>
    <property type="project" value="UniProtKB-KW"/>
</dbReference>
<dbReference type="OrthoDB" id="206088at2759"/>
<keyword evidence="7" id="KW-0227">DNA damage</keyword>
<evidence type="ECO:0000256" key="3">
    <source>
        <dbReference type="ARBA" id="ARBA00022705"/>
    </source>
</evidence>
<evidence type="ECO:0000259" key="10">
    <source>
        <dbReference type="PROSITE" id="PS50160"/>
    </source>
</evidence>
<keyword evidence="12" id="KW-1185">Reference proteome</keyword>
<dbReference type="Pfam" id="PF04679">
    <property type="entry name" value="DNA_ligase_A_C"/>
    <property type="match status" value="1"/>
</dbReference>
<comment type="catalytic activity">
    <reaction evidence="6 7">
        <text>ATP + (deoxyribonucleotide)n-3'-hydroxyl + 5'-phospho-(deoxyribonucleotide)m = (deoxyribonucleotide)n+m + AMP + diphosphate.</text>
        <dbReference type="EC" id="6.5.1.1"/>
    </reaction>
</comment>
<keyword evidence="2 7" id="KW-0436">Ligase</keyword>
<dbReference type="Gene3D" id="1.10.3260.10">
    <property type="entry name" value="DNA ligase, ATP-dependent, N-terminal domain"/>
    <property type="match status" value="1"/>
</dbReference>
<dbReference type="InterPro" id="IPR012309">
    <property type="entry name" value="DNA_ligase_ATP-dep_C"/>
</dbReference>
<dbReference type="PANTHER" id="PTHR45674:SF9">
    <property type="entry name" value="DNA LIGASE 3"/>
    <property type="match status" value="1"/>
</dbReference>
<dbReference type="SUPFAM" id="SSF117018">
    <property type="entry name" value="ATP-dependent DNA ligase DNA-binding domain"/>
    <property type="match status" value="1"/>
</dbReference>
<feature type="compositionally biased region" description="Low complexity" evidence="9">
    <location>
        <begin position="128"/>
        <end position="137"/>
    </location>
</feature>
<evidence type="ECO:0000256" key="5">
    <source>
        <dbReference type="ARBA" id="ARBA00022840"/>
    </source>
</evidence>
<evidence type="ECO:0000256" key="1">
    <source>
        <dbReference type="ARBA" id="ARBA00007572"/>
    </source>
</evidence>
<evidence type="ECO:0000256" key="8">
    <source>
        <dbReference type="RuleBase" id="RU004196"/>
    </source>
</evidence>
<feature type="compositionally biased region" description="Basic residues" evidence="9">
    <location>
        <begin position="56"/>
        <end position="68"/>
    </location>
</feature>
<dbReference type="SUPFAM" id="SSF56091">
    <property type="entry name" value="DNA ligase/mRNA capping enzyme, catalytic domain"/>
    <property type="match status" value="1"/>
</dbReference>
<comment type="caution">
    <text evidence="11">The sequence shown here is derived from an EMBL/GenBank/DDBJ whole genome shotgun (WGS) entry which is preliminary data.</text>
</comment>
<dbReference type="InterPro" id="IPR000977">
    <property type="entry name" value="DNA_ligase_ATP-dep"/>
</dbReference>
<evidence type="ECO:0000256" key="7">
    <source>
        <dbReference type="RuleBase" id="RU000617"/>
    </source>
</evidence>
<dbReference type="NCBIfam" id="TIGR00574">
    <property type="entry name" value="dnl1"/>
    <property type="match status" value="1"/>
</dbReference>
<keyword evidence="7" id="KW-0234">DNA repair</keyword>
<name>A0A9W7FK49_9STRA</name>
<evidence type="ECO:0000313" key="11">
    <source>
        <dbReference type="EMBL" id="GMI13463.1"/>
    </source>
</evidence>
<organism evidence="11 12">
    <name type="scientific">Triparma laevis f. longispina</name>
    <dbReference type="NCBI Taxonomy" id="1714387"/>
    <lineage>
        <taxon>Eukaryota</taxon>
        <taxon>Sar</taxon>
        <taxon>Stramenopiles</taxon>
        <taxon>Ochrophyta</taxon>
        <taxon>Bolidophyceae</taxon>
        <taxon>Parmales</taxon>
        <taxon>Triparmaceae</taxon>
        <taxon>Triparma</taxon>
    </lineage>
</organism>
<dbReference type="Gene3D" id="2.40.50.140">
    <property type="entry name" value="Nucleic acid-binding proteins"/>
    <property type="match status" value="1"/>
</dbReference>
<dbReference type="GO" id="GO:0071897">
    <property type="term" value="P:DNA biosynthetic process"/>
    <property type="evidence" value="ECO:0007669"/>
    <property type="project" value="InterPro"/>
</dbReference>
<protein>
    <recommendedName>
        <fullName evidence="7">DNA ligase</fullName>
        <ecNumber evidence="7">6.5.1.1</ecNumber>
    </recommendedName>
</protein>
<keyword evidence="7" id="KW-0233">DNA recombination</keyword>
<evidence type="ECO:0000256" key="2">
    <source>
        <dbReference type="ARBA" id="ARBA00022598"/>
    </source>
</evidence>
<dbReference type="Pfam" id="PF01068">
    <property type="entry name" value="DNA_ligase_A_M"/>
    <property type="match status" value="1"/>
</dbReference>
<proteinExistence type="inferred from homology"/>
<dbReference type="AlphaFoldDB" id="A0A9W7FK49"/>
<keyword evidence="4 7" id="KW-0547">Nucleotide-binding</keyword>
<feature type="compositionally biased region" description="Low complexity" evidence="9">
    <location>
        <begin position="69"/>
        <end position="87"/>
    </location>
</feature>
<dbReference type="PROSITE" id="PS50160">
    <property type="entry name" value="DNA_LIGASE_A3"/>
    <property type="match status" value="1"/>
</dbReference>
<feature type="domain" description="ATP-dependent DNA ligase family profile" evidence="10">
    <location>
        <begin position="535"/>
        <end position="686"/>
    </location>
</feature>
<dbReference type="InterPro" id="IPR016059">
    <property type="entry name" value="DNA_ligase_ATP-dep_CS"/>
</dbReference>
<evidence type="ECO:0000313" key="12">
    <source>
        <dbReference type="Proteomes" id="UP001165122"/>
    </source>
</evidence>